<accession>A0A8S3Q0N2</accession>
<dbReference type="OrthoDB" id="192887at2759"/>
<dbReference type="InterPro" id="IPR017441">
    <property type="entry name" value="Protein_kinase_ATP_BS"/>
</dbReference>
<keyword evidence="4" id="KW-0418">Kinase</keyword>
<evidence type="ECO:0000256" key="3">
    <source>
        <dbReference type="PROSITE-ProRule" id="PRU10141"/>
    </source>
</evidence>
<protein>
    <submittedName>
        <fullName evidence="6">NLK</fullName>
        <ecNumber evidence="6">2.7.11.24</ecNumber>
    </submittedName>
</protein>
<dbReference type="EC" id="2.7.11.24" evidence="6"/>
<organism evidence="6 7">
    <name type="scientific">Mytilus edulis</name>
    <name type="common">Blue mussel</name>
    <dbReference type="NCBI Taxonomy" id="6550"/>
    <lineage>
        <taxon>Eukaryota</taxon>
        <taxon>Metazoa</taxon>
        <taxon>Spiralia</taxon>
        <taxon>Lophotrochozoa</taxon>
        <taxon>Mollusca</taxon>
        <taxon>Bivalvia</taxon>
        <taxon>Autobranchia</taxon>
        <taxon>Pteriomorphia</taxon>
        <taxon>Mytilida</taxon>
        <taxon>Mytiloidea</taxon>
        <taxon>Mytilidae</taxon>
        <taxon>Mytilinae</taxon>
        <taxon>Mytilus</taxon>
    </lineage>
</organism>
<dbReference type="InterPro" id="IPR050117">
    <property type="entry name" value="MAPK"/>
</dbReference>
<gene>
    <name evidence="6" type="ORF">MEDL_4247</name>
</gene>
<dbReference type="Pfam" id="PF00069">
    <property type="entry name" value="Pkinase"/>
    <property type="match status" value="1"/>
</dbReference>
<feature type="domain" description="Protein kinase" evidence="5">
    <location>
        <begin position="46"/>
        <end position="308"/>
    </location>
</feature>
<dbReference type="EMBL" id="CAJPWZ010000276">
    <property type="protein sequence ID" value="CAG2188818.1"/>
    <property type="molecule type" value="Genomic_DNA"/>
</dbReference>
<keyword evidence="4" id="KW-0723">Serine/threonine-protein kinase</keyword>
<feature type="binding site" evidence="3">
    <location>
        <position position="75"/>
    </location>
    <ligand>
        <name>ATP</name>
        <dbReference type="ChEBI" id="CHEBI:30616"/>
    </ligand>
</feature>
<proteinExistence type="inferred from homology"/>
<dbReference type="FunFam" id="3.30.200.20:FF:000961">
    <property type="entry name" value="Mitogen-activated protein kinase"/>
    <property type="match status" value="1"/>
</dbReference>
<dbReference type="GO" id="GO:0004707">
    <property type="term" value="F:MAP kinase activity"/>
    <property type="evidence" value="ECO:0007669"/>
    <property type="project" value="UniProtKB-EC"/>
</dbReference>
<dbReference type="Gene3D" id="3.30.200.20">
    <property type="entry name" value="Phosphorylase Kinase, domain 1"/>
    <property type="match status" value="1"/>
</dbReference>
<evidence type="ECO:0000256" key="2">
    <source>
        <dbReference type="ARBA" id="ARBA00022840"/>
    </source>
</evidence>
<dbReference type="AlphaFoldDB" id="A0A8S3Q0N2"/>
<sequence>MAVVGHRHARHIMAFQGGAPPAPSQHAILTAAVAVPYFQVVPPQDVQPDRPIGYGAFGVVWSVTDPRDGKRVALKKMPSVFQNLVSSKRVFRELRMLCHFKHDNVLSALDILQPPHIDFFHEVYVLTELMQRLKYLHSARVLHRDIKPGNLLVNSNCVLKICDFGLARIEEPDENIHMTQEVVTQYYRAPELLMGAKHYSYSVDVWSVGCIFAELLGRRILFQAQSPIQQLDLITDLLGTPSESAMRTSCEGARAHIKRMAHKQPSLAALYTLSNQATHEAVHLLCRMLVFDPEKRIKATDALAHPYLDEGRLRYHACMCKCCYSTNSGRRYTSDFEPTCSQPFSYGFEDSLTSCHRVKEKLHKFILEQQKNNEVPLCLNPNSISFKTFASSSVAQPAELLPSPHAWE</sequence>
<dbReference type="InterPro" id="IPR000719">
    <property type="entry name" value="Prot_kinase_dom"/>
</dbReference>
<dbReference type="GO" id="GO:0005524">
    <property type="term" value="F:ATP binding"/>
    <property type="evidence" value="ECO:0007669"/>
    <property type="project" value="UniProtKB-UniRule"/>
</dbReference>
<evidence type="ECO:0000313" key="6">
    <source>
        <dbReference type="EMBL" id="CAG2188818.1"/>
    </source>
</evidence>
<dbReference type="FunFam" id="1.10.510.10:FF:002455">
    <property type="match status" value="1"/>
</dbReference>
<dbReference type="Gene3D" id="1.10.510.10">
    <property type="entry name" value="Transferase(Phosphotransferase) domain 1"/>
    <property type="match status" value="1"/>
</dbReference>
<keyword evidence="7" id="KW-1185">Reference proteome</keyword>
<keyword evidence="2 3" id="KW-0067">ATP-binding</keyword>
<name>A0A8S3Q0N2_MYTED</name>
<comment type="caution">
    <text evidence="6">The sequence shown here is derived from an EMBL/GenBank/DDBJ whole genome shotgun (WGS) entry which is preliminary data.</text>
</comment>
<dbReference type="PANTHER" id="PTHR24055">
    <property type="entry name" value="MITOGEN-ACTIVATED PROTEIN KINASE"/>
    <property type="match status" value="1"/>
</dbReference>
<evidence type="ECO:0000256" key="4">
    <source>
        <dbReference type="RuleBase" id="RU000304"/>
    </source>
</evidence>
<dbReference type="SUPFAM" id="SSF56112">
    <property type="entry name" value="Protein kinase-like (PK-like)"/>
    <property type="match status" value="1"/>
</dbReference>
<dbReference type="InterPro" id="IPR011009">
    <property type="entry name" value="Kinase-like_dom_sf"/>
</dbReference>
<reference evidence="6" key="1">
    <citation type="submission" date="2021-03" db="EMBL/GenBank/DDBJ databases">
        <authorList>
            <person name="Bekaert M."/>
        </authorList>
    </citation>
    <scope>NUCLEOTIDE SEQUENCE</scope>
</reference>
<comment type="similarity">
    <text evidence="4">Belongs to the protein kinase superfamily.</text>
</comment>
<dbReference type="PROSITE" id="PS50011">
    <property type="entry name" value="PROTEIN_KINASE_DOM"/>
    <property type="match status" value="1"/>
</dbReference>
<dbReference type="SMART" id="SM00220">
    <property type="entry name" value="S_TKc"/>
    <property type="match status" value="1"/>
</dbReference>
<evidence type="ECO:0000256" key="1">
    <source>
        <dbReference type="ARBA" id="ARBA00022741"/>
    </source>
</evidence>
<dbReference type="CDD" id="cd07853">
    <property type="entry name" value="STKc_NLK"/>
    <property type="match status" value="1"/>
</dbReference>
<keyword evidence="6" id="KW-0808">Transferase</keyword>
<dbReference type="Proteomes" id="UP000683360">
    <property type="component" value="Unassembled WGS sequence"/>
</dbReference>
<dbReference type="InterPro" id="IPR008271">
    <property type="entry name" value="Ser/Thr_kinase_AS"/>
</dbReference>
<evidence type="ECO:0000313" key="7">
    <source>
        <dbReference type="Proteomes" id="UP000683360"/>
    </source>
</evidence>
<dbReference type="PROSITE" id="PS00108">
    <property type="entry name" value="PROTEIN_KINASE_ST"/>
    <property type="match status" value="1"/>
</dbReference>
<dbReference type="PROSITE" id="PS00107">
    <property type="entry name" value="PROTEIN_KINASE_ATP"/>
    <property type="match status" value="1"/>
</dbReference>
<keyword evidence="1 3" id="KW-0547">Nucleotide-binding</keyword>
<evidence type="ECO:0000259" key="5">
    <source>
        <dbReference type="PROSITE" id="PS50011"/>
    </source>
</evidence>